<dbReference type="InterPro" id="IPR036508">
    <property type="entry name" value="Chitin-bd_dom_sf"/>
</dbReference>
<dbReference type="Proteomes" id="UP000271889">
    <property type="component" value="Unassembled WGS sequence"/>
</dbReference>
<protein>
    <recommendedName>
        <fullName evidence="1">Chitin-binding type-2 domain-containing protein</fullName>
    </recommendedName>
</protein>
<accession>A0A3P6QQM7</accession>
<name>A0A3P6QQM7_CYLGO</name>
<sequence>MMVLTLAKEGILAYMLRHGCSSRVTACTSLGKEMSFMCPFDLIFDESLEECVDYRVSANCSTDEKQSRNGTKLQTLAGGQVYDESQSLCVGPGELDACNLATSGTETTTASSEESSGAEPILGNGTTIDCGELAGGFYDIAKCSPYYLNCPGNLARVAKCSDKLVYARNISGCVEPTYVDECNEQLEASADCKEDGFFSYGNCSDQFYG</sequence>
<keyword evidence="3" id="KW-1185">Reference proteome</keyword>
<gene>
    <name evidence="2" type="ORF">CGOC_LOCUS1228</name>
</gene>
<evidence type="ECO:0000313" key="3">
    <source>
        <dbReference type="Proteomes" id="UP000271889"/>
    </source>
</evidence>
<dbReference type="SUPFAM" id="SSF57625">
    <property type="entry name" value="Invertebrate chitin-binding proteins"/>
    <property type="match status" value="1"/>
</dbReference>
<dbReference type="AlphaFoldDB" id="A0A3P6QQM7"/>
<dbReference type="GO" id="GO:0005576">
    <property type="term" value="C:extracellular region"/>
    <property type="evidence" value="ECO:0007669"/>
    <property type="project" value="InterPro"/>
</dbReference>
<dbReference type="PROSITE" id="PS50940">
    <property type="entry name" value="CHIT_BIND_II"/>
    <property type="match status" value="1"/>
</dbReference>
<dbReference type="OrthoDB" id="5877064at2759"/>
<organism evidence="2 3">
    <name type="scientific">Cylicostephanus goldi</name>
    <name type="common">Nematode worm</name>
    <dbReference type="NCBI Taxonomy" id="71465"/>
    <lineage>
        <taxon>Eukaryota</taxon>
        <taxon>Metazoa</taxon>
        <taxon>Ecdysozoa</taxon>
        <taxon>Nematoda</taxon>
        <taxon>Chromadorea</taxon>
        <taxon>Rhabditida</taxon>
        <taxon>Rhabditina</taxon>
        <taxon>Rhabditomorpha</taxon>
        <taxon>Strongyloidea</taxon>
        <taxon>Strongylidae</taxon>
        <taxon>Cylicostephanus</taxon>
    </lineage>
</organism>
<feature type="domain" description="Chitin-binding type-2" evidence="1">
    <location>
        <begin position="127"/>
        <end position="184"/>
    </location>
</feature>
<dbReference type="InterPro" id="IPR002557">
    <property type="entry name" value="Chitin-bd_dom"/>
</dbReference>
<evidence type="ECO:0000313" key="2">
    <source>
        <dbReference type="EMBL" id="VDK48277.1"/>
    </source>
</evidence>
<dbReference type="GO" id="GO:0008061">
    <property type="term" value="F:chitin binding"/>
    <property type="evidence" value="ECO:0007669"/>
    <property type="project" value="InterPro"/>
</dbReference>
<reference evidence="2 3" key="1">
    <citation type="submission" date="2018-11" db="EMBL/GenBank/DDBJ databases">
        <authorList>
            <consortium name="Pathogen Informatics"/>
        </authorList>
    </citation>
    <scope>NUCLEOTIDE SEQUENCE [LARGE SCALE GENOMIC DNA]</scope>
</reference>
<dbReference type="SMART" id="SM00494">
    <property type="entry name" value="ChtBD2"/>
    <property type="match status" value="1"/>
</dbReference>
<dbReference type="EMBL" id="UYRV01002199">
    <property type="protein sequence ID" value="VDK48277.1"/>
    <property type="molecule type" value="Genomic_DNA"/>
</dbReference>
<evidence type="ECO:0000259" key="1">
    <source>
        <dbReference type="PROSITE" id="PS50940"/>
    </source>
</evidence>
<proteinExistence type="predicted"/>